<keyword evidence="8" id="KW-1133">Transmembrane helix</keyword>
<dbReference type="NCBIfam" id="TIGR01352">
    <property type="entry name" value="tonB_Cterm"/>
    <property type="match status" value="1"/>
</dbReference>
<keyword evidence="5" id="KW-0997">Cell inner membrane</keyword>
<feature type="region of interest" description="Disordered" evidence="10">
    <location>
        <begin position="146"/>
        <end position="173"/>
    </location>
</feature>
<keyword evidence="4" id="KW-1003">Cell membrane</keyword>
<dbReference type="Gene3D" id="3.30.1150.10">
    <property type="match status" value="1"/>
</dbReference>
<dbReference type="InterPro" id="IPR051045">
    <property type="entry name" value="TonB-dependent_transducer"/>
</dbReference>
<evidence type="ECO:0000256" key="10">
    <source>
        <dbReference type="SAM" id="MobiDB-lite"/>
    </source>
</evidence>
<dbReference type="Pfam" id="PF03544">
    <property type="entry name" value="TonB_C"/>
    <property type="match status" value="1"/>
</dbReference>
<dbReference type="PANTHER" id="PTHR33446:SF2">
    <property type="entry name" value="PROTEIN TONB"/>
    <property type="match status" value="1"/>
</dbReference>
<feature type="compositionally biased region" description="Basic and acidic residues" evidence="10">
    <location>
        <begin position="55"/>
        <end position="67"/>
    </location>
</feature>
<dbReference type="GO" id="GO:0098797">
    <property type="term" value="C:plasma membrane protein complex"/>
    <property type="evidence" value="ECO:0007669"/>
    <property type="project" value="TreeGrafter"/>
</dbReference>
<evidence type="ECO:0000256" key="2">
    <source>
        <dbReference type="ARBA" id="ARBA00006555"/>
    </source>
</evidence>
<dbReference type="Proteomes" id="UP000727962">
    <property type="component" value="Unassembled WGS sequence"/>
</dbReference>
<dbReference type="GO" id="GO:0055085">
    <property type="term" value="P:transmembrane transport"/>
    <property type="evidence" value="ECO:0007669"/>
    <property type="project" value="InterPro"/>
</dbReference>
<comment type="similarity">
    <text evidence="2">Belongs to the TonB family.</text>
</comment>
<evidence type="ECO:0000256" key="6">
    <source>
        <dbReference type="ARBA" id="ARBA00022692"/>
    </source>
</evidence>
<evidence type="ECO:0000256" key="7">
    <source>
        <dbReference type="ARBA" id="ARBA00022927"/>
    </source>
</evidence>
<evidence type="ECO:0000256" key="3">
    <source>
        <dbReference type="ARBA" id="ARBA00022448"/>
    </source>
</evidence>
<feature type="region of interest" description="Disordered" evidence="10">
    <location>
        <begin position="50"/>
        <end position="132"/>
    </location>
</feature>
<accession>A0A931LYN2</accession>
<dbReference type="SUPFAM" id="SSF74653">
    <property type="entry name" value="TolA/TonB C-terminal domain"/>
    <property type="match status" value="1"/>
</dbReference>
<dbReference type="EMBL" id="JACOSL010000003">
    <property type="protein sequence ID" value="MBI1755576.1"/>
    <property type="molecule type" value="Genomic_DNA"/>
</dbReference>
<gene>
    <name evidence="12" type="ORF">HYR64_00525</name>
</gene>
<dbReference type="GO" id="GO:0015031">
    <property type="term" value="P:protein transport"/>
    <property type="evidence" value="ECO:0007669"/>
    <property type="project" value="UniProtKB-KW"/>
</dbReference>
<keyword evidence="7" id="KW-0653">Protein transport</keyword>
<comment type="caution">
    <text evidence="12">The sequence shown here is derived from an EMBL/GenBank/DDBJ whole genome shotgun (WGS) entry which is preliminary data.</text>
</comment>
<evidence type="ECO:0000256" key="1">
    <source>
        <dbReference type="ARBA" id="ARBA00004383"/>
    </source>
</evidence>
<dbReference type="InterPro" id="IPR006260">
    <property type="entry name" value="TonB/TolA_C"/>
</dbReference>
<evidence type="ECO:0000256" key="4">
    <source>
        <dbReference type="ARBA" id="ARBA00022475"/>
    </source>
</evidence>
<organism evidence="12 13">
    <name type="scientific">Fimbriimonas ginsengisoli</name>
    <dbReference type="NCBI Taxonomy" id="1005039"/>
    <lineage>
        <taxon>Bacteria</taxon>
        <taxon>Bacillati</taxon>
        <taxon>Armatimonadota</taxon>
        <taxon>Fimbriimonadia</taxon>
        <taxon>Fimbriimonadales</taxon>
        <taxon>Fimbriimonadaceae</taxon>
        <taxon>Fimbriimonas</taxon>
    </lineage>
</organism>
<sequence>MSRRRRRKSPLLGRILLISVAAHVVALPILAHYGALEKIRSTLAEATVSLVQGPEEEHRAEKQEEKKPKKSERKGAGVGHRTPLPPNPSAPKIVTAGAAGDDSGDTPAVESGTGRAGVLPAASPPPATPHETPVERTVLKPAAPPETVPAPAPKHEPIIVDAEPLDQPQPTIPDDLRAEAMERTFVAEFVVGPDGLPKQVSVVRSTGVAELDEAALRAARRWRFRPATSDGAPTDGRIRLRIEFKVE</sequence>
<evidence type="ECO:0000256" key="8">
    <source>
        <dbReference type="ARBA" id="ARBA00022989"/>
    </source>
</evidence>
<protein>
    <submittedName>
        <fullName evidence="12">TonB family protein</fullName>
    </submittedName>
</protein>
<feature type="domain" description="TonB C-terminal" evidence="11">
    <location>
        <begin position="157"/>
        <end position="247"/>
    </location>
</feature>
<keyword evidence="9" id="KW-0472">Membrane</keyword>
<name>A0A931LYN2_FIMGI</name>
<dbReference type="PROSITE" id="PS52015">
    <property type="entry name" value="TONB_CTD"/>
    <property type="match status" value="1"/>
</dbReference>
<evidence type="ECO:0000259" key="11">
    <source>
        <dbReference type="PROSITE" id="PS52015"/>
    </source>
</evidence>
<comment type="subcellular location">
    <subcellularLocation>
        <location evidence="1">Cell inner membrane</location>
        <topology evidence="1">Single-pass membrane protein</topology>
        <orientation evidence="1">Periplasmic side</orientation>
    </subcellularLocation>
</comment>
<evidence type="ECO:0000256" key="9">
    <source>
        <dbReference type="ARBA" id="ARBA00023136"/>
    </source>
</evidence>
<keyword evidence="6" id="KW-0812">Transmembrane</keyword>
<dbReference type="InterPro" id="IPR037682">
    <property type="entry name" value="TonB_C"/>
</dbReference>
<proteinExistence type="inferred from homology"/>
<evidence type="ECO:0000256" key="5">
    <source>
        <dbReference type="ARBA" id="ARBA00022519"/>
    </source>
</evidence>
<dbReference type="PANTHER" id="PTHR33446">
    <property type="entry name" value="PROTEIN TONB-RELATED"/>
    <property type="match status" value="1"/>
</dbReference>
<dbReference type="AlphaFoldDB" id="A0A931LYN2"/>
<evidence type="ECO:0000313" key="12">
    <source>
        <dbReference type="EMBL" id="MBI1755576.1"/>
    </source>
</evidence>
<reference evidence="12" key="1">
    <citation type="submission" date="2020-07" db="EMBL/GenBank/DDBJ databases">
        <title>Huge and variable diversity of episymbiotic CPR bacteria and DPANN archaea in groundwater ecosystems.</title>
        <authorList>
            <person name="He C.Y."/>
            <person name="Keren R."/>
            <person name="Whittaker M."/>
            <person name="Farag I.F."/>
            <person name="Doudna J."/>
            <person name="Cate J.H.D."/>
            <person name="Banfield J.F."/>
        </authorList>
    </citation>
    <scope>NUCLEOTIDE SEQUENCE</scope>
    <source>
        <strain evidence="12">NC_groundwater_17_Pr7_B-0.1um_64_12</strain>
    </source>
</reference>
<dbReference type="GO" id="GO:0031992">
    <property type="term" value="F:energy transducer activity"/>
    <property type="evidence" value="ECO:0007669"/>
    <property type="project" value="TreeGrafter"/>
</dbReference>
<keyword evidence="3" id="KW-0813">Transport</keyword>
<evidence type="ECO:0000313" key="13">
    <source>
        <dbReference type="Proteomes" id="UP000727962"/>
    </source>
</evidence>